<keyword evidence="4" id="KW-1185">Reference proteome</keyword>
<dbReference type="PATRIC" id="fig|500635.8.peg.1818"/>
<dbReference type="HOGENOM" id="CLU_155761_1_1_9"/>
<reference evidence="3" key="1">
    <citation type="submission" date="2009-09" db="EMBL/GenBank/DDBJ databases">
        <authorList>
            <person name="Weinstock G."/>
            <person name="Sodergren E."/>
            <person name="Clifton S."/>
            <person name="Fulton L."/>
            <person name="Fulton B."/>
            <person name="Courtney L."/>
            <person name="Fronick C."/>
            <person name="Harrison M."/>
            <person name="Strong C."/>
            <person name="Farmer C."/>
            <person name="Delahaunty K."/>
            <person name="Markovic C."/>
            <person name="Hall O."/>
            <person name="Minx P."/>
            <person name="Tomlinson C."/>
            <person name="Mitreva M."/>
            <person name="Nelson J."/>
            <person name="Hou S."/>
            <person name="Wollam A."/>
            <person name="Pepin K.H."/>
            <person name="Johnson M."/>
            <person name="Bhonagiri V."/>
            <person name="Nash W.E."/>
            <person name="Warren W."/>
            <person name="Chinwalla A."/>
            <person name="Mardis E.R."/>
            <person name="Wilson R.K."/>
        </authorList>
    </citation>
    <scope>NUCLEOTIDE SEQUENCE [LARGE SCALE GENOMIC DNA]</scope>
    <source>
        <strain evidence="3">DSM 20544</strain>
    </source>
</reference>
<name>C9KPL1_9FIRM</name>
<evidence type="ECO:0000313" key="4">
    <source>
        <dbReference type="Proteomes" id="UP000003671"/>
    </source>
</evidence>
<proteinExistence type="inferred from homology"/>
<dbReference type="Proteomes" id="UP000003671">
    <property type="component" value="Unassembled WGS sequence"/>
</dbReference>
<dbReference type="Pfam" id="PF05016">
    <property type="entry name" value="ParE_toxin"/>
    <property type="match status" value="1"/>
</dbReference>
<dbReference type="PANTHER" id="PTHR35601">
    <property type="entry name" value="TOXIN RELE"/>
    <property type="match status" value="1"/>
</dbReference>
<dbReference type="GeneID" id="93482101"/>
<comment type="similarity">
    <text evidence="1">Belongs to the RelE toxin family.</text>
</comment>
<dbReference type="RefSeq" id="WP_005842261.1">
    <property type="nucleotide sequence ID" value="NZ_GG697142.2"/>
</dbReference>
<sequence>MTYHVLFTPAAKKALKKMDRHTAALLLGWIRKNLEGCENPRQHGKGFTANHSGEWRYRVGDYRLIADIQDERVVILMLHVGHRREIYS</sequence>
<accession>C9KPL1</accession>
<dbReference type="AlphaFoldDB" id="C9KPL1"/>
<dbReference type="EMBL" id="ABWK02000020">
    <property type="protein sequence ID" value="EEX68166.1"/>
    <property type="molecule type" value="Genomic_DNA"/>
</dbReference>
<dbReference type="SUPFAM" id="SSF143011">
    <property type="entry name" value="RelE-like"/>
    <property type="match status" value="1"/>
</dbReference>
<dbReference type="Gene3D" id="3.30.2310.20">
    <property type="entry name" value="RelE-like"/>
    <property type="match status" value="1"/>
</dbReference>
<dbReference type="eggNOG" id="COG2026">
    <property type="taxonomic scope" value="Bacteria"/>
</dbReference>
<dbReference type="InterPro" id="IPR035093">
    <property type="entry name" value="RelE/ParE_toxin_dom_sf"/>
</dbReference>
<keyword evidence="2" id="KW-1277">Toxin-antitoxin system</keyword>
<organism evidence="3 4">
    <name type="scientific">Mitsuokella multacida DSM 20544</name>
    <dbReference type="NCBI Taxonomy" id="500635"/>
    <lineage>
        <taxon>Bacteria</taxon>
        <taxon>Bacillati</taxon>
        <taxon>Bacillota</taxon>
        <taxon>Negativicutes</taxon>
        <taxon>Selenomonadales</taxon>
        <taxon>Selenomonadaceae</taxon>
        <taxon>Mitsuokella</taxon>
    </lineage>
</organism>
<dbReference type="PANTHER" id="PTHR35601:SF1">
    <property type="entry name" value="TOXIN RELE"/>
    <property type="match status" value="1"/>
</dbReference>
<comment type="caution">
    <text evidence="3">The sequence shown here is derived from an EMBL/GenBank/DDBJ whole genome shotgun (WGS) entry which is preliminary data.</text>
</comment>
<dbReference type="InterPro" id="IPR007712">
    <property type="entry name" value="RelE/ParE_toxin"/>
</dbReference>
<evidence type="ECO:0000256" key="2">
    <source>
        <dbReference type="ARBA" id="ARBA00022649"/>
    </source>
</evidence>
<evidence type="ECO:0000313" key="3">
    <source>
        <dbReference type="EMBL" id="EEX68166.1"/>
    </source>
</evidence>
<protein>
    <submittedName>
        <fullName evidence="3">Addiction module toxin, RelE/StbE family</fullName>
    </submittedName>
</protein>
<dbReference type="STRING" id="500635.MITSMUL_05168"/>
<gene>
    <name evidence="3" type="ORF">MITSMUL_05168</name>
</gene>
<evidence type="ECO:0000256" key="1">
    <source>
        <dbReference type="ARBA" id="ARBA00006226"/>
    </source>
</evidence>